<protein>
    <submittedName>
        <fullName evidence="4">PaaI family thioesterase</fullName>
    </submittedName>
</protein>
<name>A0A4D7QLR3_9HYPH</name>
<dbReference type="InterPro" id="IPR039298">
    <property type="entry name" value="ACOT13"/>
</dbReference>
<dbReference type="SUPFAM" id="SSF54637">
    <property type="entry name" value="Thioesterase/thiol ester dehydrase-isomerase"/>
    <property type="match status" value="1"/>
</dbReference>
<evidence type="ECO:0000313" key="4">
    <source>
        <dbReference type="EMBL" id="QCK86326.1"/>
    </source>
</evidence>
<dbReference type="InterPro" id="IPR006683">
    <property type="entry name" value="Thioestr_dom"/>
</dbReference>
<sequence>MTSAVPPGIPEGYEPTPALDGNFDRVLGPLYRRSNGPGFAFRTGEAHSNIRGAIHGGVLTALADQTLGLTVMEAIDGGMAVTISLTCDFVDGARPGDLIECSAAVTRVTRSVVFVQGELRCGKRLLLTATGLWKRLRPVYPTG</sequence>
<accession>A0A4D7QLR3</accession>
<organism evidence="4 5">
    <name type="scientific">Phreatobacter aquaticus</name>
    <dbReference type="NCBI Taxonomy" id="2570229"/>
    <lineage>
        <taxon>Bacteria</taxon>
        <taxon>Pseudomonadati</taxon>
        <taxon>Pseudomonadota</taxon>
        <taxon>Alphaproteobacteria</taxon>
        <taxon>Hyphomicrobiales</taxon>
        <taxon>Phreatobacteraceae</taxon>
        <taxon>Phreatobacter</taxon>
    </lineage>
</organism>
<evidence type="ECO:0000256" key="2">
    <source>
        <dbReference type="ARBA" id="ARBA00022801"/>
    </source>
</evidence>
<evidence type="ECO:0000313" key="5">
    <source>
        <dbReference type="Proteomes" id="UP000298588"/>
    </source>
</evidence>
<dbReference type="GO" id="GO:0047617">
    <property type="term" value="F:fatty acyl-CoA hydrolase activity"/>
    <property type="evidence" value="ECO:0007669"/>
    <property type="project" value="InterPro"/>
</dbReference>
<dbReference type="Gene3D" id="3.10.129.10">
    <property type="entry name" value="Hotdog Thioesterase"/>
    <property type="match status" value="1"/>
</dbReference>
<dbReference type="AlphaFoldDB" id="A0A4D7QLR3"/>
<dbReference type="Pfam" id="PF03061">
    <property type="entry name" value="4HBT"/>
    <property type="match status" value="1"/>
</dbReference>
<dbReference type="PANTHER" id="PTHR21660:SF1">
    <property type="entry name" value="ACYL-COENZYME A THIOESTERASE 13"/>
    <property type="match status" value="1"/>
</dbReference>
<evidence type="ECO:0000259" key="3">
    <source>
        <dbReference type="Pfam" id="PF03061"/>
    </source>
</evidence>
<comment type="similarity">
    <text evidence="1">Belongs to the thioesterase PaaI family.</text>
</comment>
<evidence type="ECO:0000256" key="1">
    <source>
        <dbReference type="ARBA" id="ARBA00008324"/>
    </source>
</evidence>
<dbReference type="Proteomes" id="UP000298588">
    <property type="component" value="Chromosome"/>
</dbReference>
<keyword evidence="5" id="KW-1185">Reference proteome</keyword>
<dbReference type="RefSeq" id="WP_137099657.1">
    <property type="nucleotide sequence ID" value="NZ_CP039865.1"/>
</dbReference>
<gene>
    <name evidence="4" type="ORF">E8L99_11460</name>
</gene>
<dbReference type="PANTHER" id="PTHR21660">
    <property type="entry name" value="THIOESTERASE SUPERFAMILY MEMBER-RELATED"/>
    <property type="match status" value="1"/>
</dbReference>
<reference evidence="4 5" key="1">
    <citation type="submission" date="2019-04" db="EMBL/GenBank/DDBJ databases">
        <title>Phreatobacter aquaticus sp. nov.</title>
        <authorList>
            <person name="Choi A."/>
            <person name="Baek K."/>
        </authorList>
    </citation>
    <scope>NUCLEOTIDE SEQUENCE [LARGE SCALE GENOMIC DNA]</scope>
    <source>
        <strain evidence="4 5">NMCR1094</strain>
    </source>
</reference>
<dbReference type="CDD" id="cd03443">
    <property type="entry name" value="PaaI_thioesterase"/>
    <property type="match status" value="1"/>
</dbReference>
<keyword evidence="2" id="KW-0378">Hydrolase</keyword>
<dbReference type="EMBL" id="CP039865">
    <property type="protein sequence ID" value="QCK86326.1"/>
    <property type="molecule type" value="Genomic_DNA"/>
</dbReference>
<dbReference type="OrthoDB" id="3477511at2"/>
<proteinExistence type="inferred from homology"/>
<dbReference type="KEGG" id="paqt:E8L99_11460"/>
<feature type="domain" description="Thioesterase" evidence="3">
    <location>
        <begin position="52"/>
        <end position="125"/>
    </location>
</feature>
<dbReference type="InterPro" id="IPR029069">
    <property type="entry name" value="HotDog_dom_sf"/>
</dbReference>